<dbReference type="Proteomes" id="UP001138757">
    <property type="component" value="Unassembled WGS sequence"/>
</dbReference>
<dbReference type="EMBL" id="JAHGAW010000014">
    <property type="protein sequence ID" value="MBT2189008.1"/>
    <property type="molecule type" value="Genomic_DNA"/>
</dbReference>
<dbReference type="GO" id="GO:0090313">
    <property type="term" value="P:regulation of protein targeting to membrane"/>
    <property type="evidence" value="ECO:0007669"/>
    <property type="project" value="TreeGrafter"/>
</dbReference>
<dbReference type="GO" id="GO:0005886">
    <property type="term" value="C:plasma membrane"/>
    <property type="evidence" value="ECO:0007669"/>
    <property type="project" value="TreeGrafter"/>
</dbReference>
<keyword evidence="2" id="KW-1133">Transmembrane helix</keyword>
<gene>
    <name evidence="4" type="ORF">KK488_18840</name>
</gene>
<evidence type="ECO:0000313" key="4">
    <source>
        <dbReference type="EMBL" id="MBT2189008.1"/>
    </source>
</evidence>
<dbReference type="AlphaFoldDB" id="A0A9X1DFR1"/>
<dbReference type="InterPro" id="IPR052894">
    <property type="entry name" value="AsmA-related"/>
</dbReference>
<feature type="domain" description="AsmA" evidence="3">
    <location>
        <begin position="328"/>
        <end position="532"/>
    </location>
</feature>
<feature type="region of interest" description="Disordered" evidence="1">
    <location>
        <begin position="681"/>
        <end position="709"/>
    </location>
</feature>
<keyword evidence="2" id="KW-0812">Transmembrane</keyword>
<evidence type="ECO:0000256" key="2">
    <source>
        <dbReference type="SAM" id="Phobius"/>
    </source>
</evidence>
<dbReference type="InterPro" id="IPR007844">
    <property type="entry name" value="AsmA"/>
</dbReference>
<dbReference type="PANTHER" id="PTHR30441:SF9">
    <property type="entry name" value="ASMA FAMILY PROTEIN YHJG"/>
    <property type="match status" value="1"/>
</dbReference>
<accession>A0A9X1DFR1</accession>
<sequence>MDPKEFTSDARTEAEPLWEAGVDPRRRNRLRRAHRRWQRLPLPVRILAWALLILFTAWLILYITKGRFLKHPAERFATSLLSRDVKVEGDFQLYFAPFSLKFYAEGLTVANPDWAKQDGSFFKADVIDTRISTRRLIFGNRTIKALALKGGTVDLRWSREGDRNTWTFGDPNRKGKPLELPRIWRAIISGSQVHYEDPRLQLYTDVKIDTVLASDRAIDNAITFTGTGRMRASPFTMTGSLLTPNATVAGGENKFALHGRSATAYLDVTGTLDAPTQLEGARLDMAVYGTNLADLFDFLGVAVPDTRSYRFKSDVTYIDQAWKFARLRGVFGESDLNGNMTITMPNDRLLIEADLATQHLHMIDIAPFVGYNAQRIEAKGANGLVQQVQGTPRILPDAPLRVEAIKRFDAKVHYKVRDVMGQNLPISNIALALDLDKSLLKLSPLTFDMAGGHVWSDIAINARRMPVHTDYDIRLSPTPMGKLLGRWGVEESGTSGTINARVKMSGEGDTVRKSLATSNGRIAVILPKGSMWTRNVQLAELDIGVFIQKMFEKKLTEPVQINCGLIAFTVRDGIASADPILIDTQKNVMLGRGAFSFRDERLDLAVRADGKKFSLFSGQSPIGVNGFFAKPGINPISPELLARAGLSLGLGVAASPLAAIIAFIDVGDAKSAACGPVLAGAQATAQRTTKGKPRDDVGHGTPSKREDRR</sequence>
<keyword evidence="5" id="KW-1185">Reference proteome</keyword>
<organism evidence="4 5">
    <name type="scientific">Sphingobium nicotianae</name>
    <dbReference type="NCBI Taxonomy" id="2782607"/>
    <lineage>
        <taxon>Bacteria</taxon>
        <taxon>Pseudomonadati</taxon>
        <taxon>Pseudomonadota</taxon>
        <taxon>Alphaproteobacteria</taxon>
        <taxon>Sphingomonadales</taxon>
        <taxon>Sphingomonadaceae</taxon>
        <taxon>Sphingobium</taxon>
    </lineage>
</organism>
<proteinExistence type="predicted"/>
<comment type="caution">
    <text evidence="4">The sequence shown here is derived from an EMBL/GenBank/DDBJ whole genome shotgun (WGS) entry which is preliminary data.</text>
</comment>
<dbReference type="Pfam" id="PF05170">
    <property type="entry name" value="AsmA"/>
    <property type="match status" value="1"/>
</dbReference>
<keyword evidence="2" id="KW-0472">Membrane</keyword>
<protein>
    <submittedName>
        <fullName evidence="4">AsmA family protein</fullName>
    </submittedName>
</protein>
<evidence type="ECO:0000259" key="3">
    <source>
        <dbReference type="Pfam" id="PF05170"/>
    </source>
</evidence>
<dbReference type="PANTHER" id="PTHR30441">
    <property type="entry name" value="DUF748 DOMAIN-CONTAINING PROTEIN"/>
    <property type="match status" value="1"/>
</dbReference>
<evidence type="ECO:0000256" key="1">
    <source>
        <dbReference type="SAM" id="MobiDB-lite"/>
    </source>
</evidence>
<dbReference type="RefSeq" id="WP_214625267.1">
    <property type="nucleotide sequence ID" value="NZ_JAHGAW010000014.1"/>
</dbReference>
<reference evidence="4" key="1">
    <citation type="submission" date="2021-05" db="EMBL/GenBank/DDBJ databases">
        <title>Genome of Sphingobium sp. strain.</title>
        <authorList>
            <person name="Fan R."/>
        </authorList>
    </citation>
    <scope>NUCLEOTIDE SEQUENCE</scope>
    <source>
        <strain evidence="4">H33</strain>
    </source>
</reference>
<feature type="transmembrane region" description="Helical" evidence="2">
    <location>
        <begin position="42"/>
        <end position="63"/>
    </location>
</feature>
<feature type="compositionally biased region" description="Basic and acidic residues" evidence="1">
    <location>
        <begin position="692"/>
        <end position="709"/>
    </location>
</feature>
<evidence type="ECO:0000313" key="5">
    <source>
        <dbReference type="Proteomes" id="UP001138757"/>
    </source>
</evidence>
<name>A0A9X1DFR1_9SPHN</name>